<organism evidence="2 3">
    <name type="scientific">Formosa undariae</name>
    <dbReference type="NCBI Taxonomy" id="1325436"/>
    <lineage>
        <taxon>Bacteria</taxon>
        <taxon>Pseudomonadati</taxon>
        <taxon>Bacteroidota</taxon>
        <taxon>Flavobacteriia</taxon>
        <taxon>Flavobacteriales</taxon>
        <taxon>Flavobacteriaceae</taxon>
        <taxon>Formosa</taxon>
    </lineage>
</organism>
<dbReference type="Gene3D" id="2.40.160.20">
    <property type="match status" value="1"/>
</dbReference>
<feature type="signal peptide" evidence="1">
    <location>
        <begin position="1"/>
        <end position="21"/>
    </location>
</feature>
<dbReference type="InterPro" id="IPR011250">
    <property type="entry name" value="OMP/PagP_B-barrel"/>
</dbReference>
<dbReference type="RefSeq" id="WP_382383759.1">
    <property type="nucleotide sequence ID" value="NZ_JBHMEZ010000012.1"/>
</dbReference>
<dbReference type="Proteomes" id="UP001589605">
    <property type="component" value="Unassembled WGS sequence"/>
</dbReference>
<accession>A0ABV5F481</accession>
<evidence type="ECO:0008006" key="4">
    <source>
        <dbReference type="Google" id="ProtNLM"/>
    </source>
</evidence>
<comment type="caution">
    <text evidence="2">The sequence shown here is derived from an EMBL/GenBank/DDBJ whole genome shotgun (WGS) entry which is preliminary data.</text>
</comment>
<dbReference type="SUPFAM" id="SSF56925">
    <property type="entry name" value="OMPA-like"/>
    <property type="match status" value="1"/>
</dbReference>
<protein>
    <recommendedName>
        <fullName evidence="4">Outer membrane beta-barrel protein</fullName>
    </recommendedName>
</protein>
<keyword evidence="3" id="KW-1185">Reference proteome</keyword>
<keyword evidence="1" id="KW-0732">Signal</keyword>
<feature type="chain" id="PRO_5045690425" description="Outer membrane beta-barrel protein" evidence="1">
    <location>
        <begin position="22"/>
        <end position="142"/>
    </location>
</feature>
<evidence type="ECO:0000313" key="3">
    <source>
        <dbReference type="Proteomes" id="UP001589605"/>
    </source>
</evidence>
<reference evidence="2 3" key="1">
    <citation type="submission" date="2024-09" db="EMBL/GenBank/DDBJ databases">
        <authorList>
            <person name="Sun Q."/>
            <person name="Mori K."/>
        </authorList>
    </citation>
    <scope>NUCLEOTIDE SEQUENCE [LARGE SCALE GENOMIC DNA]</scope>
    <source>
        <strain evidence="2 3">CECT 8286</strain>
    </source>
</reference>
<evidence type="ECO:0000256" key="1">
    <source>
        <dbReference type="SAM" id="SignalP"/>
    </source>
</evidence>
<dbReference type="EMBL" id="JBHMEZ010000012">
    <property type="protein sequence ID" value="MFB9054256.1"/>
    <property type="molecule type" value="Genomic_DNA"/>
</dbReference>
<proteinExistence type="predicted"/>
<name>A0ABV5F481_9FLAO</name>
<gene>
    <name evidence="2" type="ORF">ACFFVB_14305</name>
</gene>
<evidence type="ECO:0000313" key="2">
    <source>
        <dbReference type="EMBL" id="MFB9054256.1"/>
    </source>
</evidence>
<sequence length="142" mass="15594">MKKTTLLFAFALMLSAASVFGQARKELNFGLIGVNYEIPVHENITIAPGIGTDFNLDWVNIGVKGNYYFDELFGITDDAWDVYGGANLGYAIYSGDNDYDADELSVGLQVGGRWFWNDKWGIYAELSGGTIFVPAIGVTMKL</sequence>